<evidence type="ECO:0000256" key="1">
    <source>
        <dbReference type="SAM" id="MobiDB-lite"/>
    </source>
</evidence>
<name>A0AAW8UCG7_9LACT</name>
<feature type="compositionally biased region" description="Basic residues" evidence="1">
    <location>
        <begin position="99"/>
        <end position="114"/>
    </location>
</feature>
<dbReference type="RefSeq" id="WP_227149747.1">
    <property type="nucleotide sequence ID" value="NZ_JAJCGA010000005.1"/>
</dbReference>
<reference evidence="2" key="1">
    <citation type="submission" date="2023-03" db="EMBL/GenBank/DDBJ databases">
        <authorList>
            <person name="Shen W."/>
            <person name="Cai J."/>
        </authorList>
    </citation>
    <scope>NUCLEOTIDE SEQUENCE</scope>
    <source>
        <strain evidence="2">Y37</strain>
    </source>
</reference>
<sequence>MSYQYIKKDKLSQEVYKTAFLLSDGKRWHNVSAGIVNSTHEFIKHELDKMAITSDKTLLILNSIFFQEEVFSNIYLECQSSLRIKDNKEEQHSISFGKTKIRNPYKNKKMRSVQ</sequence>
<proteinExistence type="predicted"/>
<evidence type="ECO:0000313" key="3">
    <source>
        <dbReference type="Proteomes" id="UP001250218"/>
    </source>
</evidence>
<comment type="caution">
    <text evidence="2">The sequence shown here is derived from an EMBL/GenBank/DDBJ whole genome shotgun (WGS) entry which is preliminary data.</text>
</comment>
<evidence type="ECO:0000313" key="2">
    <source>
        <dbReference type="EMBL" id="MDT2946430.1"/>
    </source>
</evidence>
<feature type="region of interest" description="Disordered" evidence="1">
    <location>
        <begin position="90"/>
        <end position="114"/>
    </location>
</feature>
<dbReference type="EMBL" id="JARQDL010000009">
    <property type="protein sequence ID" value="MDT2946430.1"/>
    <property type="molecule type" value="Genomic_DNA"/>
</dbReference>
<accession>A0AAW8UCG7</accession>
<gene>
    <name evidence="2" type="ORF">P7I04_10360</name>
</gene>
<dbReference type="AlphaFoldDB" id="A0AAW8UCG7"/>
<dbReference type="Proteomes" id="UP001250218">
    <property type="component" value="Unassembled WGS sequence"/>
</dbReference>
<protein>
    <submittedName>
        <fullName evidence="2">Uncharacterized protein</fullName>
    </submittedName>
</protein>
<organism evidence="2 3">
    <name type="scientific">Lactococcus lactis</name>
    <dbReference type="NCBI Taxonomy" id="1358"/>
    <lineage>
        <taxon>Bacteria</taxon>
        <taxon>Bacillati</taxon>
        <taxon>Bacillota</taxon>
        <taxon>Bacilli</taxon>
        <taxon>Lactobacillales</taxon>
        <taxon>Streptococcaceae</taxon>
        <taxon>Lactococcus</taxon>
    </lineage>
</organism>